<dbReference type="RefSeq" id="WP_244521119.1">
    <property type="nucleotide sequence ID" value="NZ_FMXQ01000001.1"/>
</dbReference>
<keyword evidence="2" id="KW-0813">Transport</keyword>
<dbReference type="PANTHER" id="PTHR34295:SF1">
    <property type="entry name" value="BIOTIN TRANSPORTER BIOY"/>
    <property type="match status" value="1"/>
</dbReference>
<dbReference type="PANTHER" id="PTHR34295">
    <property type="entry name" value="BIOTIN TRANSPORTER BIOY"/>
    <property type="match status" value="1"/>
</dbReference>
<evidence type="ECO:0000313" key="4">
    <source>
        <dbReference type="EMBL" id="SDB08404.1"/>
    </source>
</evidence>
<sequence length="209" mass="21371">MSMSSNASGRAALAETLLPEGFARALGAILLVLAGTAVIAIAAKIRVPFFPVPMTLQTLAIMALAAGYGSRLAVATVLVYLAEGALGIPVFTNTPPAVAGPAYFLGPTGGFLLGFVVIAFVVGRAADWGWSRSAPKLMGAMLVGEVIMMALGFAWLAWFATLSNGATGLGLSTAFSAGVAPFILGDLLKIVLAALAVPAVWMLFDRKDA</sequence>
<dbReference type="Pfam" id="PF02632">
    <property type="entry name" value="BioY"/>
    <property type="match status" value="1"/>
</dbReference>
<proteinExistence type="inferred from homology"/>
<keyword evidence="3" id="KW-0812">Transmembrane</keyword>
<dbReference type="GO" id="GO:0015225">
    <property type="term" value="F:biotin transmembrane transporter activity"/>
    <property type="evidence" value="ECO:0007669"/>
    <property type="project" value="UniProtKB-UniRule"/>
</dbReference>
<organism evidence="4 5">
    <name type="scientific">Bauldia litoralis</name>
    <dbReference type="NCBI Taxonomy" id="665467"/>
    <lineage>
        <taxon>Bacteria</taxon>
        <taxon>Pseudomonadati</taxon>
        <taxon>Pseudomonadota</taxon>
        <taxon>Alphaproteobacteria</taxon>
        <taxon>Hyphomicrobiales</taxon>
        <taxon>Kaistiaceae</taxon>
        <taxon>Bauldia</taxon>
    </lineage>
</organism>
<keyword evidence="3" id="KW-1133">Transmembrane helix</keyword>
<reference evidence="4 5" key="1">
    <citation type="submission" date="2016-10" db="EMBL/GenBank/DDBJ databases">
        <authorList>
            <person name="de Groot N.N."/>
        </authorList>
    </citation>
    <scope>NUCLEOTIDE SEQUENCE [LARGE SCALE GENOMIC DNA]</scope>
    <source>
        <strain evidence="4 5">ATCC 35022</strain>
    </source>
</reference>
<dbReference type="STRING" id="665467.SAMN02982931_00713"/>
<protein>
    <recommendedName>
        <fullName evidence="2">Biotin transporter</fullName>
    </recommendedName>
</protein>
<dbReference type="PIRSF" id="PIRSF016661">
    <property type="entry name" value="BioY"/>
    <property type="match status" value="1"/>
</dbReference>
<feature type="transmembrane region" description="Helical" evidence="3">
    <location>
        <begin position="25"/>
        <end position="47"/>
    </location>
</feature>
<dbReference type="GO" id="GO:0005886">
    <property type="term" value="C:plasma membrane"/>
    <property type="evidence" value="ECO:0007669"/>
    <property type="project" value="UniProtKB-SubCell"/>
</dbReference>
<dbReference type="EMBL" id="FMXQ01000001">
    <property type="protein sequence ID" value="SDB08404.1"/>
    <property type="molecule type" value="Genomic_DNA"/>
</dbReference>
<evidence type="ECO:0000256" key="2">
    <source>
        <dbReference type="PIRNR" id="PIRNR016661"/>
    </source>
</evidence>
<feature type="transmembrane region" description="Helical" evidence="3">
    <location>
        <begin position="137"/>
        <end position="159"/>
    </location>
</feature>
<evidence type="ECO:0000313" key="5">
    <source>
        <dbReference type="Proteomes" id="UP000199071"/>
    </source>
</evidence>
<feature type="transmembrane region" description="Helical" evidence="3">
    <location>
        <begin position="179"/>
        <end position="204"/>
    </location>
</feature>
<comment type="similarity">
    <text evidence="1 2">Belongs to the BioY family.</text>
</comment>
<dbReference type="Gene3D" id="1.10.1760.20">
    <property type="match status" value="1"/>
</dbReference>
<evidence type="ECO:0000256" key="3">
    <source>
        <dbReference type="SAM" id="Phobius"/>
    </source>
</evidence>
<comment type="subcellular location">
    <subcellularLocation>
        <location evidence="2">Cell membrane</location>
        <topology evidence="2">Multi-pass membrane protein</topology>
    </subcellularLocation>
</comment>
<accession>A0A1G6AJ13</accession>
<keyword evidence="5" id="KW-1185">Reference proteome</keyword>
<keyword evidence="2" id="KW-1003">Cell membrane</keyword>
<dbReference type="InterPro" id="IPR003784">
    <property type="entry name" value="BioY"/>
</dbReference>
<keyword evidence="2 3" id="KW-0472">Membrane</keyword>
<evidence type="ECO:0000256" key="1">
    <source>
        <dbReference type="ARBA" id="ARBA00010692"/>
    </source>
</evidence>
<feature type="transmembrane region" description="Helical" evidence="3">
    <location>
        <begin position="102"/>
        <end position="125"/>
    </location>
</feature>
<dbReference type="Proteomes" id="UP000199071">
    <property type="component" value="Unassembled WGS sequence"/>
</dbReference>
<gene>
    <name evidence="4" type="ORF">SAMN02982931_00713</name>
</gene>
<dbReference type="AlphaFoldDB" id="A0A1G6AJ13"/>
<name>A0A1G6AJ13_9HYPH</name>